<feature type="non-terminal residue" evidence="1">
    <location>
        <position position="1"/>
    </location>
</feature>
<name>X1VPP2_9ZZZZ</name>
<reference evidence="1" key="1">
    <citation type="journal article" date="2014" name="Front. Microbiol.">
        <title>High frequency of phylogenetically diverse reductive dehalogenase-homologous genes in deep subseafloor sedimentary metagenomes.</title>
        <authorList>
            <person name="Kawai M."/>
            <person name="Futagami T."/>
            <person name="Toyoda A."/>
            <person name="Takaki Y."/>
            <person name="Nishi S."/>
            <person name="Hori S."/>
            <person name="Arai W."/>
            <person name="Tsubouchi T."/>
            <person name="Morono Y."/>
            <person name="Uchiyama I."/>
            <person name="Ito T."/>
            <person name="Fujiyama A."/>
            <person name="Inagaki F."/>
            <person name="Takami H."/>
        </authorList>
    </citation>
    <scope>NUCLEOTIDE SEQUENCE</scope>
    <source>
        <strain evidence="1">Expedition CK06-06</strain>
    </source>
</reference>
<gene>
    <name evidence="1" type="ORF">S12H4_47498</name>
</gene>
<evidence type="ECO:0000313" key="1">
    <source>
        <dbReference type="EMBL" id="GAJ11030.1"/>
    </source>
</evidence>
<sequence length="47" mass="5320">HGYGQGRVSAHEGLENLDLYEMMLRVVVDFSNKDQSPGPYLIDKLVK</sequence>
<proteinExistence type="predicted"/>
<accession>X1VPP2</accession>
<dbReference type="EMBL" id="BARW01029581">
    <property type="protein sequence ID" value="GAJ11030.1"/>
    <property type="molecule type" value="Genomic_DNA"/>
</dbReference>
<comment type="caution">
    <text evidence="1">The sequence shown here is derived from an EMBL/GenBank/DDBJ whole genome shotgun (WGS) entry which is preliminary data.</text>
</comment>
<protein>
    <submittedName>
        <fullName evidence="1">Uncharacterized protein</fullName>
    </submittedName>
</protein>
<dbReference type="AlphaFoldDB" id="X1VPP2"/>
<organism evidence="1">
    <name type="scientific">marine sediment metagenome</name>
    <dbReference type="NCBI Taxonomy" id="412755"/>
    <lineage>
        <taxon>unclassified sequences</taxon>
        <taxon>metagenomes</taxon>
        <taxon>ecological metagenomes</taxon>
    </lineage>
</organism>